<evidence type="ECO:0000313" key="7">
    <source>
        <dbReference type="Proteomes" id="UP001172457"/>
    </source>
</evidence>
<evidence type="ECO:0000256" key="3">
    <source>
        <dbReference type="SAM" id="MobiDB-lite"/>
    </source>
</evidence>
<dbReference type="PROSITE" id="PS50994">
    <property type="entry name" value="INTEGRASE"/>
    <property type="match status" value="1"/>
</dbReference>
<dbReference type="PROSITE" id="PS50158">
    <property type="entry name" value="ZF_CCHC"/>
    <property type="match status" value="1"/>
</dbReference>
<evidence type="ECO:0000259" key="4">
    <source>
        <dbReference type="PROSITE" id="PS50158"/>
    </source>
</evidence>
<dbReference type="GO" id="GO:0008270">
    <property type="term" value="F:zinc ion binding"/>
    <property type="evidence" value="ECO:0007669"/>
    <property type="project" value="UniProtKB-KW"/>
</dbReference>
<evidence type="ECO:0000256" key="2">
    <source>
        <dbReference type="PROSITE-ProRule" id="PRU00047"/>
    </source>
</evidence>
<dbReference type="GO" id="GO:0015074">
    <property type="term" value="P:DNA integration"/>
    <property type="evidence" value="ECO:0007669"/>
    <property type="project" value="InterPro"/>
</dbReference>
<organism evidence="6 7">
    <name type="scientific">Centaurea solstitialis</name>
    <name type="common">yellow star-thistle</name>
    <dbReference type="NCBI Taxonomy" id="347529"/>
    <lineage>
        <taxon>Eukaryota</taxon>
        <taxon>Viridiplantae</taxon>
        <taxon>Streptophyta</taxon>
        <taxon>Embryophyta</taxon>
        <taxon>Tracheophyta</taxon>
        <taxon>Spermatophyta</taxon>
        <taxon>Magnoliopsida</taxon>
        <taxon>eudicotyledons</taxon>
        <taxon>Gunneridae</taxon>
        <taxon>Pentapetalae</taxon>
        <taxon>asterids</taxon>
        <taxon>campanulids</taxon>
        <taxon>Asterales</taxon>
        <taxon>Asteraceae</taxon>
        <taxon>Carduoideae</taxon>
        <taxon>Cardueae</taxon>
        <taxon>Centaureinae</taxon>
        <taxon>Centaurea</taxon>
    </lineage>
</organism>
<dbReference type="Pfam" id="PF25597">
    <property type="entry name" value="SH3_retrovirus"/>
    <property type="match status" value="1"/>
</dbReference>
<dbReference type="InterPro" id="IPR043502">
    <property type="entry name" value="DNA/RNA_pol_sf"/>
</dbReference>
<keyword evidence="2" id="KW-0479">Metal-binding</keyword>
<feature type="domain" description="CCHC-type" evidence="4">
    <location>
        <begin position="268"/>
        <end position="283"/>
    </location>
</feature>
<evidence type="ECO:0000259" key="5">
    <source>
        <dbReference type="PROSITE" id="PS50994"/>
    </source>
</evidence>
<keyword evidence="1" id="KW-0645">Protease</keyword>
<feature type="region of interest" description="Disordered" evidence="3">
    <location>
        <begin position="804"/>
        <end position="847"/>
    </location>
</feature>
<sequence>MTGEDKDSTSNNGPRVPEMLPVGIRLTDNKLNGSNFFEWSKTIRIYLRSMGKASHLKSEPPKGNDSDSWLQTDARLYLQIINTIEPSVSSLVSHCEYVKDLMEYLEFLYSGQSNISRIYTVCKSFHRGEQQDRSLTNYVMEFKKVYEELNSLLPLSADVKAMQAQREQVAVISFLTGLRPEYDSIRSQFLSESAIPSLQETFARVLRNESTQPSPNPEHNSALVSRGGFRGGFRGGSRGGHRGGTRGGHTNRTTEPRATIPDSDVVECYYCHELGHTKRTCKKLLARYPRGSSAHVASASDDTVTIPAEEYARLLGTEHSTAPTAAFAETGNSSTCLLSSASKWVIDSGASDHMTGNPTLFSTFNKHMSPSHVTIADGSASSVLGSGTVELTPSVSLSYVLSLPKFSFNLLSVSRITRTLNCSVKFFPDFCVFKDLLTKKIIGRGREADGLYIFEHQPSRSLASSNPSSPLEVHCRLGHPSLQNLKKLCPEFSSLSSLLCESCQFSKHQRIYLSPRVCNKRASSPFVLVHSDVWGPCPVTSKLGFKYFVTFVDDYSRTTWLYFMKNRSEVFTHFCSLNAEIKTQFKVSIQTLRSDNAKEYFSQTFQSYMLQNGILHESSCVDTPAQNGVAERKNRHLLEVARALLFHMTVPKPFWADAVATACFLINRMPSVVLDGQSPFSVLFPTKPLFSIDPKIFGSTCFVRDTRPHITKLDPKSLKCVFLGYSRLQKGYRCFSPTLNRYIVSRDVTFHENVPFFPVSTSYSLGDSDDLLIYAIPLLESPTPSDSTPSQEPPKPPIVHVYNRRQRPTSDPEPIPASSSSADLPTGAPIASNSPPPSDTHDPDLDVPIALRKGKRSCTYPISSVVSYDKLSSRSRSFISTLDSISVPKTVGEALAHSGWRDAMLDEINALDHNDTWDLVELPAGKKAIGCKWVFTVKVNPDGSVARLKARLVAKGYAQTYGVDYSETFSPVAKVTSIRLFISLAATYDWVLHQLDVKNAFLHGDLHEEVYMEQPPGFVAQGESGRVCRLRKSLYGLKQSPRAWFGRFNAVVTEFGLRRSSFDHSVFFTSSSSGCILLVVYVDDIVITGSDRTGIMKLKGFLASRFQTKDLGPLKYFLGIEVSRTRKGICLSQRKYCMDVLNDSGMIETKPCEAPMIPNMKLNVEDGDLLEDPGKYRRIVGKLNYLTITRPDIAFPVSVVSQFMSSPRTPHWEAVRHILKYLKGAPGLGILYQNHNHHVIEGFTDADYDGDPTNRRSTTGYCVFVGGNLVSWKSKKQNVVSRSSAESEYRAMAQTTCELIWLRNLLGELGFAQSKPMDLYCDNEAAIHIANNPVFHERTKHIEIDCHFTREKIEDGTISTSFVRTGSQLADVFTKALPGSRVSSICNKLGMINIYAPA</sequence>
<evidence type="ECO:0000313" key="6">
    <source>
        <dbReference type="EMBL" id="KAJ9551668.1"/>
    </source>
</evidence>
<comment type="caution">
    <text evidence="6">The sequence shown here is derived from an EMBL/GenBank/DDBJ whole genome shotgun (WGS) entry which is preliminary data.</text>
</comment>
<dbReference type="CDD" id="cd09272">
    <property type="entry name" value="RNase_HI_RT_Ty1"/>
    <property type="match status" value="1"/>
</dbReference>
<keyword evidence="1" id="KW-0378">Hydrolase</keyword>
<keyword evidence="7" id="KW-1185">Reference proteome</keyword>
<dbReference type="Pfam" id="PF00665">
    <property type="entry name" value="rve"/>
    <property type="match status" value="1"/>
</dbReference>
<feature type="domain" description="Integrase catalytic" evidence="5">
    <location>
        <begin position="521"/>
        <end position="687"/>
    </location>
</feature>
<keyword evidence="2" id="KW-0862">Zinc</keyword>
<gene>
    <name evidence="6" type="ORF">OSB04_015713</name>
</gene>
<dbReference type="InterPro" id="IPR025724">
    <property type="entry name" value="GAG-pre-integrase_dom"/>
</dbReference>
<dbReference type="GO" id="GO:0004190">
    <property type="term" value="F:aspartic-type endopeptidase activity"/>
    <property type="evidence" value="ECO:0007669"/>
    <property type="project" value="UniProtKB-KW"/>
</dbReference>
<dbReference type="InterPro" id="IPR001878">
    <property type="entry name" value="Znf_CCHC"/>
</dbReference>
<dbReference type="InterPro" id="IPR057670">
    <property type="entry name" value="SH3_retrovirus"/>
</dbReference>
<dbReference type="Gene3D" id="3.30.420.10">
    <property type="entry name" value="Ribonuclease H-like superfamily/Ribonuclease H"/>
    <property type="match status" value="1"/>
</dbReference>
<dbReference type="PANTHER" id="PTHR11439">
    <property type="entry name" value="GAG-POL-RELATED RETROTRANSPOSON"/>
    <property type="match status" value="1"/>
</dbReference>
<dbReference type="Pfam" id="PF13976">
    <property type="entry name" value="gag_pre-integrs"/>
    <property type="match status" value="1"/>
</dbReference>
<feature type="compositionally biased region" description="Polar residues" evidence="3">
    <location>
        <begin position="209"/>
        <end position="223"/>
    </location>
</feature>
<dbReference type="Proteomes" id="UP001172457">
    <property type="component" value="Chromosome 4"/>
</dbReference>
<keyword evidence="1" id="KW-0064">Aspartyl protease</keyword>
<keyword evidence="2" id="KW-0863">Zinc-finger</keyword>
<dbReference type="InterPro" id="IPR001584">
    <property type="entry name" value="Integrase_cat-core"/>
</dbReference>
<feature type="compositionally biased region" description="Gly residues" evidence="3">
    <location>
        <begin position="228"/>
        <end position="238"/>
    </location>
</feature>
<dbReference type="InterPro" id="IPR013103">
    <property type="entry name" value="RVT_2"/>
</dbReference>
<evidence type="ECO:0000256" key="1">
    <source>
        <dbReference type="ARBA" id="ARBA00022750"/>
    </source>
</evidence>
<feature type="region of interest" description="Disordered" evidence="3">
    <location>
        <begin position="209"/>
        <end position="258"/>
    </location>
</feature>
<proteinExistence type="predicted"/>
<dbReference type="InterPro" id="IPR054722">
    <property type="entry name" value="PolX-like_BBD"/>
</dbReference>
<name>A0AA38SZQ4_9ASTR</name>
<evidence type="ECO:0008006" key="8">
    <source>
        <dbReference type="Google" id="ProtNLM"/>
    </source>
</evidence>
<dbReference type="Pfam" id="PF14223">
    <property type="entry name" value="Retrotran_gag_2"/>
    <property type="match status" value="1"/>
</dbReference>
<dbReference type="Pfam" id="PF22936">
    <property type="entry name" value="Pol_BBD"/>
    <property type="match status" value="1"/>
</dbReference>
<dbReference type="EMBL" id="JARYMX010000004">
    <property type="protein sequence ID" value="KAJ9551668.1"/>
    <property type="molecule type" value="Genomic_DNA"/>
</dbReference>
<dbReference type="InterPro" id="IPR036397">
    <property type="entry name" value="RNaseH_sf"/>
</dbReference>
<dbReference type="SUPFAM" id="SSF57756">
    <property type="entry name" value="Retrovirus zinc finger-like domains"/>
    <property type="match status" value="1"/>
</dbReference>
<dbReference type="PANTHER" id="PTHR11439:SF484">
    <property type="entry name" value="REVERSE TRANSCRIPTASE TY1_COPIA-TYPE DOMAIN-CONTAINING PROTEIN"/>
    <property type="match status" value="1"/>
</dbReference>
<protein>
    <recommendedName>
        <fullName evidence="8">Polyprotein</fullName>
    </recommendedName>
</protein>
<dbReference type="InterPro" id="IPR036875">
    <property type="entry name" value="Znf_CCHC_sf"/>
</dbReference>
<dbReference type="SUPFAM" id="SSF53098">
    <property type="entry name" value="Ribonuclease H-like"/>
    <property type="match status" value="1"/>
</dbReference>
<dbReference type="Pfam" id="PF07727">
    <property type="entry name" value="RVT_2"/>
    <property type="match status" value="1"/>
</dbReference>
<accession>A0AA38SZQ4</accession>
<reference evidence="6" key="1">
    <citation type="submission" date="2023-03" db="EMBL/GenBank/DDBJ databases">
        <title>Chromosome-scale reference genome and RAD-based genetic map of yellow starthistle (Centaurea solstitialis) reveal putative structural variation and QTLs associated with invader traits.</title>
        <authorList>
            <person name="Reatini B."/>
            <person name="Cang F.A."/>
            <person name="Jiang Q."/>
            <person name="Mckibben M.T.W."/>
            <person name="Barker M.S."/>
            <person name="Rieseberg L.H."/>
            <person name="Dlugosch K.M."/>
        </authorList>
    </citation>
    <scope>NUCLEOTIDE SEQUENCE</scope>
    <source>
        <strain evidence="6">CAN-66</strain>
        <tissue evidence="6">Leaf</tissue>
    </source>
</reference>
<dbReference type="GO" id="GO:0003676">
    <property type="term" value="F:nucleic acid binding"/>
    <property type="evidence" value="ECO:0007669"/>
    <property type="project" value="InterPro"/>
</dbReference>
<dbReference type="SUPFAM" id="SSF56672">
    <property type="entry name" value="DNA/RNA polymerases"/>
    <property type="match status" value="1"/>
</dbReference>
<dbReference type="InterPro" id="IPR012337">
    <property type="entry name" value="RNaseH-like_sf"/>
</dbReference>